<dbReference type="InterPro" id="IPR002755">
    <property type="entry name" value="DNA_primase_S"/>
</dbReference>
<comment type="subunit">
    <text evidence="11">Heterodimer of a small subunit (PriS) and a large subunit (PriL).</text>
</comment>
<dbReference type="GO" id="GO:1990077">
    <property type="term" value="C:primosome complex"/>
    <property type="evidence" value="ECO:0007669"/>
    <property type="project" value="UniProtKB-KW"/>
</dbReference>
<dbReference type="PATRIC" id="fig|1326980.6.peg.1273"/>
<proteinExistence type="inferred from homology"/>
<evidence type="ECO:0000256" key="9">
    <source>
        <dbReference type="ARBA" id="ARBA00023163"/>
    </source>
</evidence>
<dbReference type="GO" id="GO:0046872">
    <property type="term" value="F:metal ion binding"/>
    <property type="evidence" value="ECO:0007669"/>
    <property type="project" value="UniProtKB-KW"/>
</dbReference>
<dbReference type="Gene3D" id="3.90.920.10">
    <property type="entry name" value="DNA primase, PRIM domain"/>
    <property type="match status" value="1"/>
</dbReference>
<evidence type="ECO:0000256" key="11">
    <source>
        <dbReference type="HAMAP-Rule" id="MF_00700"/>
    </source>
</evidence>
<keyword evidence="5 11" id="KW-0548">Nucleotidyltransferase</keyword>
<dbReference type="CDD" id="cd04860">
    <property type="entry name" value="AE_Prim_S"/>
    <property type="match status" value="1"/>
</dbReference>
<evidence type="ECO:0000256" key="7">
    <source>
        <dbReference type="ARBA" id="ARBA00022723"/>
    </source>
</evidence>
<comment type="cofactor">
    <cofactor evidence="11">
        <name>Mg(2+)</name>
        <dbReference type="ChEBI" id="CHEBI:18420"/>
    </cofactor>
    <cofactor evidence="11">
        <name>Mn(2+)</name>
        <dbReference type="ChEBI" id="CHEBI:29035"/>
    </cofactor>
</comment>
<keyword evidence="8 11" id="KW-0460">Magnesium</keyword>
<feature type="active site" evidence="11">
    <location>
        <position position="89"/>
    </location>
</feature>
<feature type="active site" evidence="11">
    <location>
        <position position="220"/>
    </location>
</feature>
<keyword evidence="7 11" id="KW-0479">Metal-binding</keyword>
<evidence type="ECO:0000256" key="5">
    <source>
        <dbReference type="ARBA" id="ARBA00022695"/>
    </source>
</evidence>
<keyword evidence="10 11" id="KW-0464">Manganese</keyword>
<feature type="active site" evidence="11">
    <location>
        <position position="87"/>
    </location>
</feature>
<evidence type="ECO:0000256" key="12">
    <source>
        <dbReference type="RuleBase" id="RU003514"/>
    </source>
</evidence>
<comment type="function">
    <text evidence="13">RNA polymerase that catalyzes the synthesis of short RNA molecules used as primers for DNA polymerase during DNA replication.</text>
</comment>
<accession>W7KWU2</accession>
<reference evidence="14 15" key="1">
    <citation type="journal article" date="2014" name="Genome Announc.">
        <title>Draft Genome Sequence of the Sulfolobales Archaeon AZ1, Obtained through Metagenomic Analysis of a Mexican Hot Spring.</title>
        <authorList>
            <person name="Servin-Garciduenas L.E."/>
            <person name="Martinez-Romero E."/>
        </authorList>
    </citation>
    <scope>NUCLEOTIDE SEQUENCE [LARGE SCALE GENOMIC DNA]</scope>
    <source>
        <strain evidence="14">AZ1-illumnia</strain>
    </source>
</reference>
<dbReference type="HAMAP" id="MF_00700">
    <property type="entry name" value="DNA_primase_sml_arc"/>
    <property type="match status" value="1"/>
</dbReference>
<keyword evidence="4 11" id="KW-0808">Transferase</keyword>
<evidence type="ECO:0000313" key="14">
    <source>
        <dbReference type="EMBL" id="EWG07132.1"/>
    </source>
</evidence>
<name>W7KWU2_9CREN</name>
<evidence type="ECO:0000256" key="8">
    <source>
        <dbReference type="ARBA" id="ARBA00022842"/>
    </source>
</evidence>
<dbReference type="EC" id="2.7.7.-" evidence="11"/>
<comment type="function">
    <text evidence="11">Catalytic subunit of DNA primase, an RNA polymerase that catalyzes the synthesis of short RNA molecules used as primers for DNA polymerase during DNA replication. The small subunit contains the primase catalytic core and has DNA synthesis activity on its own. Binding to the large subunit stabilizes and modulates the activity, increasing the rate of DNA synthesis while decreasing the length of the DNA fragments, and conferring RNA synthesis capability. The DNA polymerase activity may enable DNA primase to also catalyze primer extension after primer synthesis. May also play a role in DNA repair.</text>
</comment>
<comment type="caution">
    <text evidence="14">The sequence shown here is derived from an EMBL/GenBank/DDBJ whole genome shotgun (WGS) entry which is preliminary data.</text>
</comment>
<dbReference type="GO" id="GO:0000428">
    <property type="term" value="C:DNA-directed RNA polymerase complex"/>
    <property type="evidence" value="ECO:0007669"/>
    <property type="project" value="UniProtKB-KW"/>
</dbReference>
<dbReference type="SUPFAM" id="SSF56747">
    <property type="entry name" value="Prim-pol domain"/>
    <property type="match status" value="1"/>
</dbReference>
<evidence type="ECO:0000256" key="4">
    <source>
        <dbReference type="ARBA" id="ARBA00022679"/>
    </source>
</evidence>
<dbReference type="Proteomes" id="UP000054284">
    <property type="component" value="Unassembled WGS sequence"/>
</dbReference>
<organism evidence="14 15">
    <name type="scientific">Candidatus Aramenus sulfurataquae</name>
    <dbReference type="NCBI Taxonomy" id="1326980"/>
    <lineage>
        <taxon>Archaea</taxon>
        <taxon>Thermoproteota</taxon>
        <taxon>Thermoprotei</taxon>
        <taxon>Sulfolobales</taxon>
        <taxon>Sulfolobaceae</taxon>
        <taxon>Candidatus Aramenus</taxon>
    </lineage>
</organism>
<keyword evidence="9 11" id="KW-0804">Transcription</keyword>
<evidence type="ECO:0000256" key="13">
    <source>
        <dbReference type="RuleBase" id="RU004224"/>
    </source>
</evidence>
<dbReference type="AlphaFoldDB" id="W7KWU2"/>
<keyword evidence="2 11" id="KW-0240">DNA-directed RNA polymerase</keyword>
<evidence type="ECO:0000313" key="15">
    <source>
        <dbReference type="Proteomes" id="UP000054284"/>
    </source>
</evidence>
<keyword evidence="6 11" id="KW-0235">DNA replication</keyword>
<dbReference type="InterPro" id="IPR014052">
    <property type="entry name" value="DNA_primase_ssu_euk/arc"/>
</dbReference>
<gene>
    <name evidence="11" type="primary">priS</name>
    <name evidence="14" type="ORF">ASUL_06423</name>
</gene>
<evidence type="ECO:0000256" key="10">
    <source>
        <dbReference type="ARBA" id="ARBA00023211"/>
    </source>
</evidence>
<dbReference type="Pfam" id="PF20873">
    <property type="entry name" value="PriS_C"/>
    <property type="match status" value="1"/>
</dbReference>
<keyword evidence="15" id="KW-1185">Reference proteome</keyword>
<dbReference type="PANTHER" id="PTHR10536">
    <property type="entry name" value="DNA PRIMASE SMALL SUBUNIT"/>
    <property type="match status" value="1"/>
</dbReference>
<sequence length="316" mass="35861">MKVIFKEYYERATLELPYDMELREFAYQPFESESYVRHLSFSNEVELKAYLAKNVPLHLYYSSAKYQLPSAKEMEEKGWMGADIQFDLDADHFCNVKKFNFCPTCGQAVEGDVCPRDGTQAIEYVEVTKECIEKTKEKAIDLVEILEDDFGFKPKVYFSGNRGFHVIVECSGDCALLSSSDRKQIAEYVMEINVPKYRGEPGDPGWVGRQARGKSGVEIDEQVTTDVKRLVRIPGSIHGKSGLLVRRVELEKFEFSKEALSPLKGTGILMPFVSGEFELIGEKVKLREKTPIRLDIALALYASLKGLGELKIYEKG</sequence>
<protein>
    <recommendedName>
        <fullName evidence="11">DNA primase small subunit PriS</fullName>
        <ecNumber evidence="11">2.7.7.-</ecNumber>
    </recommendedName>
</protein>
<dbReference type="Pfam" id="PF01896">
    <property type="entry name" value="DNA_primase_S"/>
    <property type="match status" value="1"/>
</dbReference>
<evidence type="ECO:0000256" key="6">
    <source>
        <dbReference type="ARBA" id="ARBA00022705"/>
    </source>
</evidence>
<comment type="similarity">
    <text evidence="1 11 12">Belongs to the eukaryotic-type primase small subunit family.</text>
</comment>
<evidence type="ECO:0000256" key="1">
    <source>
        <dbReference type="ARBA" id="ARBA00009762"/>
    </source>
</evidence>
<keyword evidence="3 11" id="KW-0639">Primosome</keyword>
<dbReference type="InterPro" id="IPR023639">
    <property type="entry name" value="DNA_primase_ssu_PriS"/>
</dbReference>
<dbReference type="GO" id="GO:0003899">
    <property type="term" value="F:DNA-directed RNA polymerase activity"/>
    <property type="evidence" value="ECO:0007669"/>
    <property type="project" value="UniProtKB-UniRule"/>
</dbReference>
<evidence type="ECO:0000256" key="3">
    <source>
        <dbReference type="ARBA" id="ARBA00022515"/>
    </source>
</evidence>
<evidence type="ECO:0000256" key="2">
    <source>
        <dbReference type="ARBA" id="ARBA00022478"/>
    </source>
</evidence>
<dbReference type="NCBIfam" id="NF001641">
    <property type="entry name" value="PRK00419.1-3"/>
    <property type="match status" value="1"/>
</dbReference>
<dbReference type="EMBL" id="ASRH01000005">
    <property type="protein sequence ID" value="EWG07132.1"/>
    <property type="molecule type" value="Genomic_DNA"/>
</dbReference>
<dbReference type="GO" id="GO:0006269">
    <property type="term" value="P:DNA replication, synthesis of primer"/>
    <property type="evidence" value="ECO:0007669"/>
    <property type="project" value="UniProtKB-UniRule"/>
</dbReference>